<feature type="domain" description="HTH luxR-type" evidence="6">
    <location>
        <begin position="156"/>
        <end position="221"/>
    </location>
</feature>
<dbReference type="EMBL" id="JGZO01000015">
    <property type="protein sequence ID" value="KFI92568.1"/>
    <property type="molecule type" value="Genomic_DNA"/>
</dbReference>
<evidence type="ECO:0000259" key="6">
    <source>
        <dbReference type="PROSITE" id="PS50043"/>
    </source>
</evidence>
<dbReference type="SUPFAM" id="SSF46894">
    <property type="entry name" value="C-terminal effector domain of the bipartite response regulators"/>
    <property type="match status" value="1"/>
</dbReference>
<dbReference type="PROSITE" id="PS50043">
    <property type="entry name" value="HTH_LUXR_2"/>
    <property type="match status" value="1"/>
</dbReference>
<comment type="caution">
    <text evidence="8">The sequence shown here is derived from an EMBL/GenBank/DDBJ whole genome shotgun (WGS) entry which is preliminary data.</text>
</comment>
<dbReference type="GO" id="GO:0006355">
    <property type="term" value="P:regulation of DNA-templated transcription"/>
    <property type="evidence" value="ECO:0007669"/>
    <property type="project" value="InterPro"/>
</dbReference>
<evidence type="ECO:0000313" key="8">
    <source>
        <dbReference type="EMBL" id="KFI92568.1"/>
    </source>
</evidence>
<protein>
    <submittedName>
        <fullName evidence="8">Two component transcriptional regulator, LuxR family</fullName>
    </submittedName>
</protein>
<dbReference type="PANTHER" id="PTHR43214">
    <property type="entry name" value="TWO-COMPONENT RESPONSE REGULATOR"/>
    <property type="match status" value="1"/>
</dbReference>
<keyword evidence="1 5" id="KW-0597">Phosphoprotein</keyword>
<dbReference type="PRINTS" id="PR00038">
    <property type="entry name" value="HTHLUXR"/>
</dbReference>
<evidence type="ECO:0000256" key="4">
    <source>
        <dbReference type="ARBA" id="ARBA00023163"/>
    </source>
</evidence>
<evidence type="ECO:0000256" key="5">
    <source>
        <dbReference type="PROSITE-ProRule" id="PRU00169"/>
    </source>
</evidence>
<dbReference type="Proteomes" id="UP000029033">
    <property type="component" value="Unassembled WGS sequence"/>
</dbReference>
<dbReference type="InterPro" id="IPR000792">
    <property type="entry name" value="Tscrpt_reg_LuxR_C"/>
</dbReference>
<name>A0A087DAL8_9BIFI</name>
<keyword evidence="4" id="KW-0804">Transcription</keyword>
<feature type="modified residue" description="4-aspartylphosphate" evidence="5">
    <location>
        <position position="60"/>
    </location>
</feature>
<evidence type="ECO:0000313" key="9">
    <source>
        <dbReference type="Proteomes" id="UP000029033"/>
    </source>
</evidence>
<dbReference type="SMART" id="SM00448">
    <property type="entry name" value="REC"/>
    <property type="match status" value="1"/>
</dbReference>
<dbReference type="GeneID" id="85165642"/>
<dbReference type="AlphaFoldDB" id="A0A087DAL8"/>
<dbReference type="InterPro" id="IPR016032">
    <property type="entry name" value="Sig_transdc_resp-reg_C-effctor"/>
</dbReference>
<dbReference type="CDD" id="cd17535">
    <property type="entry name" value="REC_NarL-like"/>
    <property type="match status" value="1"/>
</dbReference>
<dbReference type="PROSITE" id="PS50110">
    <property type="entry name" value="RESPONSE_REGULATORY"/>
    <property type="match status" value="1"/>
</dbReference>
<evidence type="ECO:0000256" key="2">
    <source>
        <dbReference type="ARBA" id="ARBA00023015"/>
    </source>
</evidence>
<dbReference type="RefSeq" id="WP_034535467.1">
    <property type="nucleotide sequence ID" value="NZ_CAUPKV010000017.1"/>
</dbReference>
<evidence type="ECO:0000256" key="1">
    <source>
        <dbReference type="ARBA" id="ARBA00022553"/>
    </source>
</evidence>
<dbReference type="InterPro" id="IPR011006">
    <property type="entry name" value="CheY-like_superfamily"/>
</dbReference>
<dbReference type="InterPro" id="IPR039420">
    <property type="entry name" value="WalR-like"/>
</dbReference>
<keyword evidence="2" id="KW-0805">Transcription regulation</keyword>
<evidence type="ECO:0000256" key="3">
    <source>
        <dbReference type="ARBA" id="ARBA00023125"/>
    </source>
</evidence>
<evidence type="ECO:0000259" key="7">
    <source>
        <dbReference type="PROSITE" id="PS50110"/>
    </source>
</evidence>
<dbReference type="Gene3D" id="3.40.50.2300">
    <property type="match status" value="1"/>
</dbReference>
<dbReference type="Pfam" id="PF00072">
    <property type="entry name" value="Response_reg"/>
    <property type="match status" value="1"/>
</dbReference>
<organism evidence="8 9">
    <name type="scientific">Bifidobacterium scardovii</name>
    <dbReference type="NCBI Taxonomy" id="158787"/>
    <lineage>
        <taxon>Bacteria</taxon>
        <taxon>Bacillati</taxon>
        <taxon>Actinomycetota</taxon>
        <taxon>Actinomycetes</taxon>
        <taxon>Bifidobacteriales</taxon>
        <taxon>Bifidobacteriaceae</taxon>
        <taxon>Bifidobacterium</taxon>
    </lineage>
</organism>
<dbReference type="GO" id="GO:0003677">
    <property type="term" value="F:DNA binding"/>
    <property type="evidence" value="ECO:0007669"/>
    <property type="project" value="UniProtKB-KW"/>
</dbReference>
<dbReference type="CDD" id="cd06170">
    <property type="entry name" value="LuxR_C_like"/>
    <property type="match status" value="1"/>
</dbReference>
<keyword evidence="3" id="KW-0238">DNA-binding</keyword>
<feature type="domain" description="Response regulatory" evidence="7">
    <location>
        <begin position="3"/>
        <end position="125"/>
    </location>
</feature>
<accession>A0A087DAL8</accession>
<dbReference type="SUPFAM" id="SSF52172">
    <property type="entry name" value="CheY-like"/>
    <property type="match status" value="1"/>
</dbReference>
<gene>
    <name evidence="8" type="ORF">BSCA_2275</name>
</gene>
<sequence length="222" mass="24414">MIRVMLVDDQRFARLGFQLMLDGASDIVVTTQAADGQAAIETLEQLAVLHQPLPNVILMDVRMPGMDGIEATRRIARRWTAISILILTTYDEDDYAFGGLDAGASGFLLKDVTKRNLIDAIHAIANGDAILTPRITRQVLERGVPHPTSSQCQQELRKAFDALTPRQREICALIAEGLNNEEIAVQLTVEPASVKRAVTRILATLGLRDRTQIAIGWFKAGM</sequence>
<dbReference type="InterPro" id="IPR001789">
    <property type="entry name" value="Sig_transdc_resp-reg_receiver"/>
</dbReference>
<dbReference type="GO" id="GO:0000160">
    <property type="term" value="P:phosphorelay signal transduction system"/>
    <property type="evidence" value="ECO:0007669"/>
    <property type="project" value="InterPro"/>
</dbReference>
<dbReference type="STRING" id="158787.BSCA_2275"/>
<reference evidence="8 9" key="1">
    <citation type="submission" date="2014-03" db="EMBL/GenBank/DDBJ databases">
        <title>Genomics of Bifidobacteria.</title>
        <authorList>
            <person name="Ventura M."/>
            <person name="Milani C."/>
            <person name="Lugli G.A."/>
        </authorList>
    </citation>
    <scope>NUCLEOTIDE SEQUENCE [LARGE SCALE GENOMIC DNA]</scope>
    <source>
        <strain evidence="8 9">LMG 21589</strain>
    </source>
</reference>
<dbReference type="OrthoDB" id="9808843at2"/>
<dbReference type="SMART" id="SM00421">
    <property type="entry name" value="HTH_LUXR"/>
    <property type="match status" value="1"/>
</dbReference>
<dbReference type="InterPro" id="IPR058245">
    <property type="entry name" value="NreC/VraR/RcsB-like_REC"/>
</dbReference>
<keyword evidence="9" id="KW-1185">Reference proteome</keyword>
<dbReference type="PANTHER" id="PTHR43214:SF24">
    <property type="entry name" value="TRANSCRIPTIONAL REGULATORY PROTEIN NARL-RELATED"/>
    <property type="match status" value="1"/>
</dbReference>
<dbReference type="eggNOG" id="COG2197">
    <property type="taxonomic scope" value="Bacteria"/>
</dbReference>
<proteinExistence type="predicted"/>
<dbReference type="Pfam" id="PF00196">
    <property type="entry name" value="GerE"/>
    <property type="match status" value="1"/>
</dbReference>